<dbReference type="Proteomes" id="UP000053558">
    <property type="component" value="Unassembled WGS sequence"/>
</dbReference>
<feature type="region of interest" description="Disordered" evidence="1">
    <location>
        <begin position="396"/>
        <end position="485"/>
    </location>
</feature>
<dbReference type="GeneID" id="19206076"/>
<protein>
    <submittedName>
        <fullName evidence="2">CDC14-domain-containing protein</fullName>
    </submittedName>
</protein>
<feature type="region of interest" description="Disordered" evidence="1">
    <location>
        <begin position="236"/>
        <end position="367"/>
    </location>
</feature>
<feature type="compositionally biased region" description="Low complexity" evidence="1">
    <location>
        <begin position="271"/>
        <end position="304"/>
    </location>
</feature>
<dbReference type="PANTHER" id="PTHR34065">
    <property type="entry name" value="CELL DIVISION CONTROL PROTEIN 14"/>
    <property type="match status" value="1"/>
</dbReference>
<dbReference type="Pfam" id="PF08045">
    <property type="entry name" value="CDC14"/>
    <property type="match status" value="2"/>
</dbReference>
<dbReference type="AlphaFoldDB" id="A0A5M3MB78"/>
<feature type="compositionally biased region" description="Low complexity" evidence="1">
    <location>
        <begin position="327"/>
        <end position="337"/>
    </location>
</feature>
<dbReference type="KEGG" id="cput:CONPUDRAFT_168826"/>
<feature type="compositionally biased region" description="Low complexity" evidence="1">
    <location>
        <begin position="413"/>
        <end position="435"/>
    </location>
</feature>
<reference evidence="3" key="1">
    <citation type="journal article" date="2012" name="Science">
        <title>The Paleozoic origin of enzymatic lignin decomposition reconstructed from 31 fungal genomes.</title>
        <authorList>
            <person name="Floudas D."/>
            <person name="Binder M."/>
            <person name="Riley R."/>
            <person name="Barry K."/>
            <person name="Blanchette R.A."/>
            <person name="Henrissat B."/>
            <person name="Martinez A.T."/>
            <person name="Otillar R."/>
            <person name="Spatafora J.W."/>
            <person name="Yadav J.S."/>
            <person name="Aerts A."/>
            <person name="Benoit I."/>
            <person name="Boyd A."/>
            <person name="Carlson A."/>
            <person name="Copeland A."/>
            <person name="Coutinho P.M."/>
            <person name="de Vries R.P."/>
            <person name="Ferreira P."/>
            <person name="Findley K."/>
            <person name="Foster B."/>
            <person name="Gaskell J."/>
            <person name="Glotzer D."/>
            <person name="Gorecki P."/>
            <person name="Heitman J."/>
            <person name="Hesse C."/>
            <person name="Hori C."/>
            <person name="Igarashi K."/>
            <person name="Jurgens J.A."/>
            <person name="Kallen N."/>
            <person name="Kersten P."/>
            <person name="Kohler A."/>
            <person name="Kuees U."/>
            <person name="Kumar T.K.A."/>
            <person name="Kuo A."/>
            <person name="LaButti K."/>
            <person name="Larrondo L.F."/>
            <person name="Lindquist E."/>
            <person name="Ling A."/>
            <person name="Lombard V."/>
            <person name="Lucas S."/>
            <person name="Lundell T."/>
            <person name="Martin R."/>
            <person name="McLaughlin D.J."/>
            <person name="Morgenstern I."/>
            <person name="Morin E."/>
            <person name="Murat C."/>
            <person name="Nagy L.G."/>
            <person name="Nolan M."/>
            <person name="Ohm R.A."/>
            <person name="Patyshakuliyeva A."/>
            <person name="Rokas A."/>
            <person name="Ruiz-Duenas F.J."/>
            <person name="Sabat G."/>
            <person name="Salamov A."/>
            <person name="Samejima M."/>
            <person name="Schmutz J."/>
            <person name="Slot J.C."/>
            <person name="St John F."/>
            <person name="Stenlid J."/>
            <person name="Sun H."/>
            <person name="Sun S."/>
            <person name="Syed K."/>
            <person name="Tsang A."/>
            <person name="Wiebenga A."/>
            <person name="Young D."/>
            <person name="Pisabarro A."/>
            <person name="Eastwood D.C."/>
            <person name="Martin F."/>
            <person name="Cullen D."/>
            <person name="Grigoriev I.V."/>
            <person name="Hibbett D.S."/>
        </authorList>
    </citation>
    <scope>NUCLEOTIDE SEQUENCE [LARGE SCALE GENOMIC DNA]</scope>
    <source>
        <strain evidence="3">RWD-64-598 SS2</strain>
    </source>
</reference>
<evidence type="ECO:0000256" key="1">
    <source>
        <dbReference type="SAM" id="MobiDB-lite"/>
    </source>
</evidence>
<evidence type="ECO:0000313" key="2">
    <source>
        <dbReference type="EMBL" id="EIW76256.1"/>
    </source>
</evidence>
<sequence length="517" mass="55059">MTHGRALNMHTSLQNALDDIASNRTSNSCKARAIADIEHQLAIACLPSGPSGALLHFLDLQDTFECNVPSRILTWISSSIPQLQIWASKASNDDTQHDENGLPQLISQSLSIIQGIVLHHRASKHYLGRRYALEIFVDLLLASRYIQPFAALDASSSSSASGKDASPPTLTSVVLDTLLCVLVDSPPSLRIFEEAKGVQAVVKILKRAGTPREVRMKCLEFIYFYLMDETPANSKEAAAPHSFSSPPSPTPTDPDLPLPARQSKSSIFPRTGSDSSQSSHSSTGSDASLSSFSSSGWSSSTHTSLANSRAPSPTKRSRPATPVSEIRSSSRSRLGGRTSPADATPRAGNTPEPNSGSAGGSDSPRKAPALKTKSLLMLRREVDYEPQSPKKAHAIAQLGNGTPGAPRRHESSLSRSSASSSSITLAASSSTSSRSSKLDLRSRDRADSASSIDVRDARDLRRVRIGEDDSDKQRGGGGGGTLPFRTMDEKKEILSGMLGNVDALVEGVRKAGIWGLA</sequence>
<dbReference type="EMBL" id="JH711586">
    <property type="protein sequence ID" value="EIW76256.1"/>
    <property type="molecule type" value="Genomic_DNA"/>
</dbReference>
<accession>A0A5M3MB78</accession>
<dbReference type="OMA" id="REVDYEP"/>
<feature type="compositionally biased region" description="Basic and acidic residues" evidence="1">
    <location>
        <begin position="436"/>
        <end position="474"/>
    </location>
</feature>
<keyword evidence="3" id="KW-1185">Reference proteome</keyword>
<comment type="caution">
    <text evidence="2">The sequence shown here is derived from an EMBL/GenBank/DDBJ whole genome shotgun (WGS) entry which is preliminary data.</text>
</comment>
<proteinExistence type="predicted"/>
<dbReference type="OrthoDB" id="5357220at2759"/>
<evidence type="ECO:0000313" key="3">
    <source>
        <dbReference type="Proteomes" id="UP000053558"/>
    </source>
</evidence>
<name>A0A5M3MB78_CONPW</name>
<organism evidence="2 3">
    <name type="scientific">Coniophora puteana (strain RWD-64-598)</name>
    <name type="common">Brown rot fungus</name>
    <dbReference type="NCBI Taxonomy" id="741705"/>
    <lineage>
        <taxon>Eukaryota</taxon>
        <taxon>Fungi</taxon>
        <taxon>Dikarya</taxon>
        <taxon>Basidiomycota</taxon>
        <taxon>Agaricomycotina</taxon>
        <taxon>Agaricomycetes</taxon>
        <taxon>Agaricomycetidae</taxon>
        <taxon>Boletales</taxon>
        <taxon>Coniophorineae</taxon>
        <taxon>Coniophoraceae</taxon>
        <taxon>Coniophora</taxon>
    </lineage>
</organism>
<feature type="compositionally biased region" description="Pro residues" evidence="1">
    <location>
        <begin position="246"/>
        <end position="257"/>
    </location>
</feature>
<dbReference type="InterPro" id="IPR012535">
    <property type="entry name" value="Cell_div_Cdc14"/>
</dbReference>
<gene>
    <name evidence="2" type="ORF">CONPUDRAFT_168826</name>
</gene>
<dbReference type="RefSeq" id="XP_007773506.1">
    <property type="nucleotide sequence ID" value="XM_007775316.1"/>
</dbReference>
<dbReference type="PANTHER" id="PTHR34065:SF1">
    <property type="entry name" value="CELL DIVISION CONTROL PROTEIN 14"/>
    <property type="match status" value="1"/>
</dbReference>